<dbReference type="AlphaFoldDB" id="A0AAE1G4H6"/>
<feature type="domain" description="CCHC-type" evidence="3">
    <location>
        <begin position="132"/>
        <end position="147"/>
    </location>
</feature>
<dbReference type="Proteomes" id="UP001286313">
    <property type="component" value="Unassembled WGS sequence"/>
</dbReference>
<gene>
    <name evidence="4" type="ORF">Pcinc_010622</name>
</gene>
<dbReference type="InterPro" id="IPR036875">
    <property type="entry name" value="Znf_CCHC_sf"/>
</dbReference>
<keyword evidence="5" id="KW-1185">Reference proteome</keyword>
<dbReference type="Gene3D" id="1.10.4020.10">
    <property type="entry name" value="DNA breaking-rejoining enzymes"/>
    <property type="match status" value="1"/>
</dbReference>
<dbReference type="SMART" id="SM00343">
    <property type="entry name" value="ZnF_C2HC"/>
    <property type="match status" value="1"/>
</dbReference>
<dbReference type="PANTHER" id="PTHR46888">
    <property type="entry name" value="ZINC KNUCKLE DOMAINCONTAINING PROTEIN-RELATED"/>
    <property type="match status" value="1"/>
</dbReference>
<dbReference type="GO" id="GO:0003676">
    <property type="term" value="F:nucleic acid binding"/>
    <property type="evidence" value="ECO:0007669"/>
    <property type="project" value="InterPro"/>
</dbReference>
<name>A0AAE1G4H6_PETCI</name>
<sequence>MHFEKWCKSVKVKTLEDLRQIVLLEHFFWSVPENLRSKLVEKGFKKLKEVARFADELAASSKRWNETKGGSESSKDLVNYDSGSNYGSRKGDWNGSGRVEQLGKQPYYNRNQGWGNPVNVRYEANQERPPVRCYACGEVGHISSKCPLNKFVGLTVNCGVKCSERVERMKEVVKVPFNVSSFITEGKVSVDGGNDINVVILRDTGCSQSLVARDVMESLEHSYSGEDAKIIGVGGKKVIPLHYINLRSGFVTGRVKVGICEDIPIFGVHMLLGNDLAGDKVIPEPQIVEDPLKDNADVCGAADAEVKIFVPCENEVSGAGIRVEHIEVYPACAVTRARSKSSENRPLAEEKDSSVKETSKKIIEKDGCTGRLEMNINKYPDFTVGKCDFIKAQREDSSLIKCWDRAGTVDEVNQQPILVSFTYYKLPTLIRIFHAGSDTPTPRNDHRCSPHLYKIHPSLASLPRAFLPKPLCYRVHPVASPAIRPRVSPCTRLQPTARPHRHLTYTYDTPTCSSLRTYEPTPTHSMLLVATSRRPTLCLRAHLYMLFCNALTVPCNTNPRTSPLLRFLTTLPHLVLQSTHCLCNATRQRMCSTPRTSPTKPTTTCSP</sequence>
<dbReference type="GO" id="GO:0008270">
    <property type="term" value="F:zinc ion binding"/>
    <property type="evidence" value="ECO:0007669"/>
    <property type="project" value="UniProtKB-KW"/>
</dbReference>
<dbReference type="Pfam" id="PF00098">
    <property type="entry name" value="zf-CCHC"/>
    <property type="match status" value="1"/>
</dbReference>
<proteinExistence type="predicted"/>
<feature type="region of interest" description="Disordered" evidence="2">
    <location>
        <begin position="340"/>
        <end position="359"/>
    </location>
</feature>
<protein>
    <recommendedName>
        <fullName evidence="3">CCHC-type domain-containing protein</fullName>
    </recommendedName>
</protein>
<keyword evidence="1" id="KW-0862">Zinc</keyword>
<dbReference type="InterPro" id="IPR001878">
    <property type="entry name" value="Znf_CCHC"/>
</dbReference>
<dbReference type="Gene3D" id="4.10.60.10">
    <property type="entry name" value="Zinc finger, CCHC-type"/>
    <property type="match status" value="1"/>
</dbReference>
<dbReference type="PROSITE" id="PS50158">
    <property type="entry name" value="ZF_CCHC"/>
    <property type="match status" value="1"/>
</dbReference>
<organism evidence="4 5">
    <name type="scientific">Petrolisthes cinctipes</name>
    <name type="common">Flat porcelain crab</name>
    <dbReference type="NCBI Taxonomy" id="88211"/>
    <lineage>
        <taxon>Eukaryota</taxon>
        <taxon>Metazoa</taxon>
        <taxon>Ecdysozoa</taxon>
        <taxon>Arthropoda</taxon>
        <taxon>Crustacea</taxon>
        <taxon>Multicrustacea</taxon>
        <taxon>Malacostraca</taxon>
        <taxon>Eumalacostraca</taxon>
        <taxon>Eucarida</taxon>
        <taxon>Decapoda</taxon>
        <taxon>Pleocyemata</taxon>
        <taxon>Anomura</taxon>
        <taxon>Galatheoidea</taxon>
        <taxon>Porcellanidae</taxon>
        <taxon>Petrolisthes</taxon>
    </lineage>
</organism>
<dbReference type="EMBL" id="JAWQEG010000826">
    <property type="protein sequence ID" value="KAK3885140.1"/>
    <property type="molecule type" value="Genomic_DNA"/>
</dbReference>
<keyword evidence="1" id="KW-0863">Zinc-finger</keyword>
<dbReference type="SUPFAM" id="SSF57756">
    <property type="entry name" value="Retrovirus zinc finger-like domains"/>
    <property type="match status" value="1"/>
</dbReference>
<evidence type="ECO:0000313" key="4">
    <source>
        <dbReference type="EMBL" id="KAK3885140.1"/>
    </source>
</evidence>
<dbReference type="SUPFAM" id="SSF47353">
    <property type="entry name" value="Retrovirus capsid dimerization domain-like"/>
    <property type="match status" value="1"/>
</dbReference>
<accession>A0AAE1G4H6</accession>
<keyword evidence="1" id="KW-0479">Metal-binding</keyword>
<evidence type="ECO:0000313" key="5">
    <source>
        <dbReference type="Proteomes" id="UP001286313"/>
    </source>
</evidence>
<comment type="caution">
    <text evidence="4">The sequence shown here is derived from an EMBL/GenBank/DDBJ whole genome shotgun (WGS) entry which is preliminary data.</text>
</comment>
<evidence type="ECO:0000259" key="3">
    <source>
        <dbReference type="PROSITE" id="PS50158"/>
    </source>
</evidence>
<dbReference type="InterPro" id="IPR038269">
    <property type="entry name" value="SCAN_sf"/>
</dbReference>
<reference evidence="4" key="1">
    <citation type="submission" date="2023-10" db="EMBL/GenBank/DDBJ databases">
        <title>Genome assemblies of two species of porcelain crab, Petrolisthes cinctipes and Petrolisthes manimaculis (Anomura: Porcellanidae).</title>
        <authorList>
            <person name="Angst P."/>
        </authorList>
    </citation>
    <scope>NUCLEOTIDE SEQUENCE</scope>
    <source>
        <strain evidence="4">PB745_01</strain>
        <tissue evidence="4">Gill</tissue>
    </source>
</reference>
<dbReference type="PANTHER" id="PTHR46888:SF13">
    <property type="entry name" value="RIBONUCLEASE H"/>
    <property type="match status" value="1"/>
</dbReference>
<evidence type="ECO:0000256" key="1">
    <source>
        <dbReference type="PROSITE-ProRule" id="PRU00047"/>
    </source>
</evidence>
<evidence type="ECO:0000256" key="2">
    <source>
        <dbReference type="SAM" id="MobiDB-lite"/>
    </source>
</evidence>